<keyword evidence="3" id="KW-1185">Reference proteome</keyword>
<dbReference type="Gene3D" id="3.40.30.10">
    <property type="entry name" value="Glutaredoxin"/>
    <property type="match status" value="1"/>
</dbReference>
<dbReference type="InterPro" id="IPR002109">
    <property type="entry name" value="Glutaredoxin"/>
</dbReference>
<dbReference type="InterPro" id="IPR014025">
    <property type="entry name" value="Glutaredoxin_subgr"/>
</dbReference>
<dbReference type="InterPro" id="IPR036249">
    <property type="entry name" value="Thioredoxin-like_sf"/>
</dbReference>
<protein>
    <recommendedName>
        <fullName evidence="1">Glutaredoxin domain-containing protein</fullName>
    </recommendedName>
</protein>
<gene>
    <name evidence="2" type="ORF">GCM10007067_15560</name>
</gene>
<accession>A0A918SYX6</accession>
<dbReference type="RefSeq" id="WP_189455112.1">
    <property type="nucleotide sequence ID" value="NZ_BMYD01000002.1"/>
</dbReference>
<proteinExistence type="predicted"/>
<dbReference type="Pfam" id="PF00462">
    <property type="entry name" value="Glutaredoxin"/>
    <property type="match status" value="1"/>
</dbReference>
<evidence type="ECO:0000313" key="3">
    <source>
        <dbReference type="Proteomes" id="UP000646426"/>
    </source>
</evidence>
<name>A0A918SYX6_9GAMM</name>
<evidence type="ECO:0000313" key="2">
    <source>
        <dbReference type="EMBL" id="GHA79016.1"/>
    </source>
</evidence>
<dbReference type="PROSITE" id="PS51354">
    <property type="entry name" value="GLUTAREDOXIN_2"/>
    <property type="match status" value="1"/>
</dbReference>
<sequence>MQNSTGDQTKQATLYRMVLPDHVCPFGLRARELLEQEGYDVDDRLLTSREETDAFKAEHGVPTTPQVFIDDERIGGADDLQQWLSRH</sequence>
<reference evidence="2" key="1">
    <citation type="journal article" date="2014" name="Int. J. Syst. Evol. Microbiol.">
        <title>Complete genome sequence of Corynebacterium casei LMG S-19264T (=DSM 44701T), isolated from a smear-ripened cheese.</title>
        <authorList>
            <consortium name="US DOE Joint Genome Institute (JGI-PGF)"/>
            <person name="Walter F."/>
            <person name="Albersmeier A."/>
            <person name="Kalinowski J."/>
            <person name="Ruckert C."/>
        </authorList>
    </citation>
    <scope>NUCLEOTIDE SEQUENCE</scope>
    <source>
        <strain evidence="2">KCTC 23077</strain>
    </source>
</reference>
<dbReference type="SUPFAM" id="SSF52833">
    <property type="entry name" value="Thioredoxin-like"/>
    <property type="match status" value="1"/>
</dbReference>
<dbReference type="AlphaFoldDB" id="A0A918SYX6"/>
<dbReference type="Proteomes" id="UP000646426">
    <property type="component" value="Unassembled WGS sequence"/>
</dbReference>
<comment type="caution">
    <text evidence="2">The sequence shown here is derived from an EMBL/GenBank/DDBJ whole genome shotgun (WGS) entry which is preliminary data.</text>
</comment>
<organism evidence="2 3">
    <name type="scientific">Cognatilysobacter bugurensis</name>
    <dbReference type="NCBI Taxonomy" id="543356"/>
    <lineage>
        <taxon>Bacteria</taxon>
        <taxon>Pseudomonadati</taxon>
        <taxon>Pseudomonadota</taxon>
        <taxon>Gammaproteobacteria</taxon>
        <taxon>Lysobacterales</taxon>
        <taxon>Lysobacteraceae</taxon>
        <taxon>Cognatilysobacter</taxon>
    </lineage>
</organism>
<reference evidence="2" key="2">
    <citation type="submission" date="2020-09" db="EMBL/GenBank/DDBJ databases">
        <authorList>
            <person name="Sun Q."/>
            <person name="Kim S."/>
        </authorList>
    </citation>
    <scope>NUCLEOTIDE SEQUENCE</scope>
    <source>
        <strain evidence="2">KCTC 23077</strain>
    </source>
</reference>
<feature type="domain" description="Glutaredoxin" evidence="1">
    <location>
        <begin position="22"/>
        <end position="74"/>
    </location>
</feature>
<dbReference type="EMBL" id="BMYD01000002">
    <property type="protein sequence ID" value="GHA79016.1"/>
    <property type="molecule type" value="Genomic_DNA"/>
</dbReference>
<evidence type="ECO:0000259" key="1">
    <source>
        <dbReference type="Pfam" id="PF00462"/>
    </source>
</evidence>
<dbReference type="PRINTS" id="PR00160">
    <property type="entry name" value="GLUTAREDOXIN"/>
</dbReference>